<name>A0A8J4U6R0_CLAMG</name>
<gene>
    <name evidence="1" type="ORF">DAT39_004230</name>
</gene>
<dbReference type="AlphaFoldDB" id="A0A8J4U6R0"/>
<comment type="caution">
    <text evidence="1">The sequence shown here is derived from an EMBL/GenBank/DDBJ whole genome shotgun (WGS) entry which is preliminary data.</text>
</comment>
<proteinExistence type="predicted"/>
<dbReference type="EMBL" id="QNUK01000038">
    <property type="protein sequence ID" value="KAF5906064.1"/>
    <property type="molecule type" value="Genomic_DNA"/>
</dbReference>
<accession>A0A8J4U6R0</accession>
<reference evidence="1" key="1">
    <citation type="submission" date="2020-07" db="EMBL/GenBank/DDBJ databases">
        <title>Clarias magur genome sequencing, assembly and annotation.</title>
        <authorList>
            <person name="Kushwaha B."/>
            <person name="Kumar R."/>
            <person name="Das P."/>
            <person name="Joshi C.G."/>
            <person name="Kumar D."/>
            <person name="Nagpure N.S."/>
            <person name="Pandey M."/>
            <person name="Agarwal S."/>
            <person name="Srivastava S."/>
            <person name="Singh M."/>
            <person name="Sahoo L."/>
            <person name="Jayasankar P."/>
            <person name="Meher P.K."/>
            <person name="Koringa P.G."/>
            <person name="Iquebal M.A."/>
            <person name="Das S.P."/>
            <person name="Bit A."/>
            <person name="Patnaik S."/>
            <person name="Patel N."/>
            <person name="Shah T.M."/>
            <person name="Hinsu A."/>
            <person name="Jena J.K."/>
        </authorList>
    </citation>
    <scope>NUCLEOTIDE SEQUENCE</scope>
    <source>
        <strain evidence="1">CIFAMagur01</strain>
        <tissue evidence="1">Testis</tissue>
    </source>
</reference>
<dbReference type="Proteomes" id="UP000727407">
    <property type="component" value="Unassembled WGS sequence"/>
</dbReference>
<keyword evidence="2" id="KW-1185">Reference proteome</keyword>
<protein>
    <submittedName>
        <fullName evidence="1">Uncharacterized protein</fullName>
    </submittedName>
</protein>
<organism evidence="1 2">
    <name type="scientific">Clarias magur</name>
    <name type="common">Asian catfish</name>
    <name type="synonym">Macropteronotus magur</name>
    <dbReference type="NCBI Taxonomy" id="1594786"/>
    <lineage>
        <taxon>Eukaryota</taxon>
        <taxon>Metazoa</taxon>
        <taxon>Chordata</taxon>
        <taxon>Craniata</taxon>
        <taxon>Vertebrata</taxon>
        <taxon>Euteleostomi</taxon>
        <taxon>Actinopterygii</taxon>
        <taxon>Neopterygii</taxon>
        <taxon>Teleostei</taxon>
        <taxon>Ostariophysi</taxon>
        <taxon>Siluriformes</taxon>
        <taxon>Clariidae</taxon>
        <taxon>Clarias</taxon>
    </lineage>
</organism>
<evidence type="ECO:0000313" key="2">
    <source>
        <dbReference type="Proteomes" id="UP000727407"/>
    </source>
</evidence>
<sequence>MAQSELRSQLLHSVYRSQSTKQCRLESKCVTCFIGNSRFVTQPTRLLLAGDNGHLAVNLSQGAIAP</sequence>
<evidence type="ECO:0000313" key="1">
    <source>
        <dbReference type="EMBL" id="KAF5906064.1"/>
    </source>
</evidence>